<keyword evidence="2" id="KW-1185">Reference proteome</keyword>
<dbReference type="Proteomes" id="UP001596410">
    <property type="component" value="Unassembled WGS sequence"/>
</dbReference>
<evidence type="ECO:0000313" key="2">
    <source>
        <dbReference type="Proteomes" id="UP001596410"/>
    </source>
</evidence>
<organism evidence="1 2">
    <name type="scientific">Halobacillus seohaensis</name>
    <dbReference type="NCBI Taxonomy" id="447421"/>
    <lineage>
        <taxon>Bacteria</taxon>
        <taxon>Bacillati</taxon>
        <taxon>Bacillota</taxon>
        <taxon>Bacilli</taxon>
        <taxon>Bacillales</taxon>
        <taxon>Bacillaceae</taxon>
        <taxon>Halobacillus</taxon>
    </lineage>
</organism>
<dbReference type="RefSeq" id="WP_204710638.1">
    <property type="nucleotide sequence ID" value="NZ_JBHSZV010000033.1"/>
</dbReference>
<name>A0ABW2EN14_9BACI</name>
<dbReference type="EMBL" id="JBHSZV010000033">
    <property type="protein sequence ID" value="MFC7062841.1"/>
    <property type="molecule type" value="Genomic_DNA"/>
</dbReference>
<evidence type="ECO:0000313" key="1">
    <source>
        <dbReference type="EMBL" id="MFC7062841.1"/>
    </source>
</evidence>
<comment type="caution">
    <text evidence="1">The sequence shown here is derived from an EMBL/GenBank/DDBJ whole genome shotgun (WGS) entry which is preliminary data.</text>
</comment>
<accession>A0ABW2EN14</accession>
<gene>
    <name evidence="1" type="ORF">ACFQIC_13440</name>
</gene>
<protein>
    <submittedName>
        <fullName evidence="1">Uncharacterized protein</fullName>
    </submittedName>
</protein>
<proteinExistence type="predicted"/>
<reference evidence="2" key="1">
    <citation type="journal article" date="2019" name="Int. J. Syst. Evol. Microbiol.">
        <title>The Global Catalogue of Microorganisms (GCM) 10K type strain sequencing project: providing services to taxonomists for standard genome sequencing and annotation.</title>
        <authorList>
            <consortium name="The Broad Institute Genomics Platform"/>
            <consortium name="The Broad Institute Genome Sequencing Center for Infectious Disease"/>
            <person name="Wu L."/>
            <person name="Ma J."/>
        </authorList>
    </citation>
    <scope>NUCLEOTIDE SEQUENCE [LARGE SCALE GENOMIC DNA]</scope>
    <source>
        <strain evidence="2">CGMCC 4.1621</strain>
    </source>
</reference>
<sequence>MSPENNIGKIAKALEKYFNPTKGEMDVKSRPVLVIGCEDNYTSPHHVDYELLPISKLNNTTPDEDYDYLIDGKKQEKLGLHAPSYIRSNKTTWTHSKQMRLKGMGNLKETYPESFNAILTANHKWVENRNFSHAATESDLSDEAASDQKDR</sequence>